<dbReference type="EMBL" id="KP763470">
    <property type="protein sequence ID" value="AJS09857.1"/>
    <property type="molecule type" value="Genomic_DNA"/>
</dbReference>
<dbReference type="RefSeq" id="WP_079825654.1">
    <property type="nucleotide sequence ID" value="NZ_KP763470.1"/>
</dbReference>
<dbReference type="AlphaFoldDB" id="A0A0D3RJT6"/>
<evidence type="ECO:0000313" key="1">
    <source>
        <dbReference type="EMBL" id="AJS09857.1"/>
    </source>
</evidence>
<accession>A0A0D3RJT6</accession>
<proteinExistence type="predicted"/>
<organism evidence="1">
    <name type="scientific">Salmonella typhimurium</name>
    <dbReference type="NCBI Taxonomy" id="90371"/>
    <lineage>
        <taxon>Bacteria</taxon>
        <taxon>Pseudomonadati</taxon>
        <taxon>Pseudomonadota</taxon>
        <taxon>Gammaproteobacteria</taxon>
        <taxon>Enterobacterales</taxon>
        <taxon>Enterobacteriaceae</taxon>
        <taxon>Salmonella</taxon>
    </lineage>
</organism>
<protein>
    <submittedName>
        <fullName evidence="1">Uncharacterized protein</fullName>
    </submittedName>
</protein>
<name>A0A0D3RJT6_SALTM</name>
<sequence>MSEKRATYCQVPLTEKANDKLEAFQSRLRERNIKLSKAEIINLVLSKMTISDFDKAATSLEATTKAREKVMKIYENSPMTKEDLEDILKRLS</sequence>
<geneLocation type="plasmid" evidence="1">
    <name>pSTM_Phi</name>
</geneLocation>
<reference evidence="1" key="1">
    <citation type="journal article" date="2015" name="FEMS Microbiol. Lett.">
        <title>Characterisation of a large novel phage-like plasmid in Salmonella enterica serovar Typhimurium.</title>
        <authorList>
            <person name="Octavia S."/>
            <person name="Sara J."/>
            <person name="Lan R."/>
        </authorList>
    </citation>
    <scope>NUCLEOTIDE SEQUENCE</scope>
    <source>
        <strain evidence="1">L946</strain>
        <plasmid evidence="1">pSTM_Phi</plasmid>
    </source>
</reference>
<keyword evidence="1" id="KW-0614">Plasmid</keyword>